<dbReference type="Gene3D" id="1.10.4060.10">
    <property type="entry name" value="BPP1347 like domain"/>
    <property type="match status" value="1"/>
</dbReference>
<dbReference type="Pfam" id="PF02190">
    <property type="entry name" value="LON_substr_bdg"/>
    <property type="match status" value="1"/>
</dbReference>
<proteinExistence type="predicted"/>
<organism evidence="2 3">
    <name type="scientific">Povalibacter uvarum</name>
    <dbReference type="NCBI Taxonomy" id="732238"/>
    <lineage>
        <taxon>Bacteria</taxon>
        <taxon>Pseudomonadati</taxon>
        <taxon>Pseudomonadota</taxon>
        <taxon>Gammaproteobacteria</taxon>
        <taxon>Steroidobacterales</taxon>
        <taxon>Steroidobacteraceae</taxon>
        <taxon>Povalibacter</taxon>
    </lineage>
</organism>
<comment type="caution">
    <text evidence="2">The sequence shown here is derived from an EMBL/GenBank/DDBJ whole genome shotgun (WGS) entry which is preliminary data.</text>
</comment>
<evidence type="ECO:0000259" key="1">
    <source>
        <dbReference type="PROSITE" id="PS51787"/>
    </source>
</evidence>
<dbReference type="SUPFAM" id="SSF88697">
    <property type="entry name" value="PUA domain-like"/>
    <property type="match status" value="1"/>
</dbReference>
<dbReference type="InterPro" id="IPR015947">
    <property type="entry name" value="PUA-like_sf"/>
</dbReference>
<dbReference type="AlphaFoldDB" id="A0A841HR48"/>
<dbReference type="RefSeq" id="WP_184335105.1">
    <property type="nucleotide sequence ID" value="NZ_JACHHZ010000006.1"/>
</dbReference>
<dbReference type="PANTHER" id="PTHR46732">
    <property type="entry name" value="ATP-DEPENDENT PROTEASE LA (LON) DOMAIN PROTEIN"/>
    <property type="match status" value="1"/>
</dbReference>
<accession>A0A841HR48</accession>
<sequence length="213" mass="23994">MEPAAVNERKSTALPRTIPLFPLNAVLFPEGPLKLRIFEARYVDMIGRCMREGTTFGVAMILEGVEAGGEASTVRIGTSARIVDFERLQDGLLGITALGEDTFRIESMSRQSDGLNIAHVQWLPRETTTAVPEDSAYLVRLLQHALPQLAPVYDFTPIRYEDATWVGSRLVEILPLPLEEKQLCLELQDPLKRLEHLRMRVKVEAIEQEEDLQ</sequence>
<dbReference type="InterPro" id="IPR046336">
    <property type="entry name" value="Lon_prtase_N_sf"/>
</dbReference>
<dbReference type="InterPro" id="IPR003111">
    <property type="entry name" value="Lon_prtase_N"/>
</dbReference>
<reference evidence="2 3" key="1">
    <citation type="submission" date="2020-08" db="EMBL/GenBank/DDBJ databases">
        <title>Genomic Encyclopedia of Type Strains, Phase IV (KMG-IV): sequencing the most valuable type-strain genomes for metagenomic binning, comparative biology and taxonomic classification.</title>
        <authorList>
            <person name="Goeker M."/>
        </authorList>
    </citation>
    <scope>NUCLEOTIDE SEQUENCE [LARGE SCALE GENOMIC DNA]</scope>
    <source>
        <strain evidence="2 3">DSM 26723</strain>
    </source>
</reference>
<evidence type="ECO:0000313" key="3">
    <source>
        <dbReference type="Proteomes" id="UP000588068"/>
    </source>
</evidence>
<protein>
    <recommendedName>
        <fullName evidence="1">Lon N-terminal domain-containing protein</fullName>
    </recommendedName>
</protein>
<dbReference type="Gene3D" id="2.30.130.40">
    <property type="entry name" value="LON domain-like"/>
    <property type="match status" value="1"/>
</dbReference>
<name>A0A841HR48_9GAMM</name>
<feature type="domain" description="Lon N-terminal" evidence="1">
    <location>
        <begin position="15"/>
        <end position="205"/>
    </location>
</feature>
<gene>
    <name evidence="2" type="ORF">HNQ60_004598</name>
</gene>
<keyword evidence="3" id="KW-1185">Reference proteome</keyword>
<dbReference type="PANTHER" id="PTHR46732:SF8">
    <property type="entry name" value="ATP-DEPENDENT PROTEASE LA (LON) DOMAIN PROTEIN"/>
    <property type="match status" value="1"/>
</dbReference>
<dbReference type="PROSITE" id="PS51787">
    <property type="entry name" value="LON_N"/>
    <property type="match status" value="1"/>
</dbReference>
<dbReference type="Proteomes" id="UP000588068">
    <property type="component" value="Unassembled WGS sequence"/>
</dbReference>
<evidence type="ECO:0000313" key="2">
    <source>
        <dbReference type="EMBL" id="MBB6095707.1"/>
    </source>
</evidence>
<dbReference type="EMBL" id="JACHHZ010000006">
    <property type="protein sequence ID" value="MBB6095707.1"/>
    <property type="molecule type" value="Genomic_DNA"/>
</dbReference>
<dbReference type="SMART" id="SM00464">
    <property type="entry name" value="LON"/>
    <property type="match status" value="1"/>
</dbReference>